<keyword evidence="2" id="KW-0175">Coiled coil</keyword>
<dbReference type="GO" id="GO:0006952">
    <property type="term" value="P:defense response"/>
    <property type="evidence" value="ECO:0007669"/>
    <property type="project" value="UniProtKB-KW"/>
</dbReference>
<feature type="compositionally biased region" description="Polar residues" evidence="3">
    <location>
        <begin position="225"/>
        <end position="238"/>
    </location>
</feature>
<feature type="region of interest" description="Disordered" evidence="3">
    <location>
        <begin position="217"/>
        <end position="238"/>
    </location>
</feature>
<dbReference type="InterPro" id="IPR027417">
    <property type="entry name" value="P-loop_NTPase"/>
</dbReference>
<evidence type="ECO:0000256" key="3">
    <source>
        <dbReference type="SAM" id="MobiDB-lite"/>
    </source>
</evidence>
<reference evidence="6" key="1">
    <citation type="journal article" date="2017" name="Plant J.">
        <title>The pomegranate (Punica granatum L.) genome and the genomics of punicalagin biosynthesis.</title>
        <authorList>
            <person name="Qin G."/>
            <person name="Xu C."/>
            <person name="Ming R."/>
            <person name="Tang H."/>
            <person name="Guyot R."/>
            <person name="Kramer E.M."/>
            <person name="Hu Y."/>
            <person name="Yi X."/>
            <person name="Qi Y."/>
            <person name="Xu X."/>
            <person name="Gao Z."/>
            <person name="Pan H."/>
            <person name="Jian J."/>
            <person name="Tian Y."/>
            <person name="Yue Z."/>
            <person name="Xu Y."/>
        </authorList>
    </citation>
    <scope>NUCLEOTIDE SEQUENCE [LARGE SCALE GENOMIC DNA]</scope>
    <source>
        <strain evidence="6">cv. Dabenzi</strain>
    </source>
</reference>
<evidence type="ECO:0000256" key="1">
    <source>
        <dbReference type="ARBA" id="ARBA00022821"/>
    </source>
</evidence>
<dbReference type="PANTHER" id="PTHR33463:SF204">
    <property type="entry name" value="NB-ARC DOMAIN-CONTAINING PROTEIN"/>
    <property type="match status" value="1"/>
</dbReference>
<evidence type="ECO:0000313" key="6">
    <source>
        <dbReference type="Proteomes" id="UP000197138"/>
    </source>
</evidence>
<protein>
    <recommendedName>
        <fullName evidence="4">NB-ARC domain-containing protein</fullName>
    </recommendedName>
</protein>
<evidence type="ECO:0000256" key="2">
    <source>
        <dbReference type="SAM" id="Coils"/>
    </source>
</evidence>
<dbReference type="FunFam" id="3.40.50.300:FF:001091">
    <property type="entry name" value="Probable disease resistance protein At1g61300"/>
    <property type="match status" value="1"/>
</dbReference>
<evidence type="ECO:0000313" key="5">
    <source>
        <dbReference type="EMBL" id="OWM80075.1"/>
    </source>
</evidence>
<name>A0A218X4C1_PUNGR</name>
<sequence>MADIANNVFGACLTCWDRTANYRRYIKSLGDNLTALESKMADLRCAYDNVNRLVSTAEKGERWIRTPITDGWLQRVETHRKEAEEILVKGKEMMGMTCLCGLCFSNCRSRYRQSKLAEAKRDDIETELDLSRTFRVKEDVAYEPADLMLERSLEALSRKRDELHNVFETVKQRVEKKEGLHLVRTPEVGGWLERVQLLLEKEVRKILEQGAQEMEKGFQGVGGDSLSQSQRNSTSYYQLSKHAEEKRATLEEELRNARSFAVFTYKPDDPLLVEIPLEPPVGLESSFEENDYDIVAWVVVSQPTDPRKIQGAIWEKLHLLRSEFDRKSELDRASKILNIMKRKSFLLFLDDVWEEIDLLNLGIPSPDHQHKSKIIFTTRSGEVCDLMRAERTKKIDCLPPDKALKLFREKVLKRTLGCRVYGFAVTYNPEAIIEENWRR</sequence>
<dbReference type="GO" id="GO:0043531">
    <property type="term" value="F:ADP binding"/>
    <property type="evidence" value="ECO:0007669"/>
    <property type="project" value="InterPro"/>
</dbReference>
<organism evidence="5 6">
    <name type="scientific">Punica granatum</name>
    <name type="common">Pomegranate</name>
    <dbReference type="NCBI Taxonomy" id="22663"/>
    <lineage>
        <taxon>Eukaryota</taxon>
        <taxon>Viridiplantae</taxon>
        <taxon>Streptophyta</taxon>
        <taxon>Embryophyta</taxon>
        <taxon>Tracheophyta</taxon>
        <taxon>Spermatophyta</taxon>
        <taxon>Magnoliopsida</taxon>
        <taxon>eudicotyledons</taxon>
        <taxon>Gunneridae</taxon>
        <taxon>Pentapetalae</taxon>
        <taxon>rosids</taxon>
        <taxon>malvids</taxon>
        <taxon>Myrtales</taxon>
        <taxon>Lythraceae</taxon>
        <taxon>Punica</taxon>
    </lineage>
</organism>
<dbReference type="SUPFAM" id="SSF52540">
    <property type="entry name" value="P-loop containing nucleoside triphosphate hydrolases"/>
    <property type="match status" value="1"/>
</dbReference>
<keyword evidence="1" id="KW-0611">Plant defense</keyword>
<accession>A0A218X4C1</accession>
<dbReference type="PANTHER" id="PTHR33463">
    <property type="entry name" value="NB-ARC DOMAIN-CONTAINING PROTEIN-RELATED"/>
    <property type="match status" value="1"/>
</dbReference>
<dbReference type="Pfam" id="PF00931">
    <property type="entry name" value="NB-ARC"/>
    <property type="match status" value="1"/>
</dbReference>
<dbReference type="AlphaFoldDB" id="A0A218X4C1"/>
<dbReference type="InterPro" id="IPR002182">
    <property type="entry name" value="NB-ARC"/>
</dbReference>
<dbReference type="Proteomes" id="UP000197138">
    <property type="component" value="Unassembled WGS sequence"/>
</dbReference>
<gene>
    <name evidence="5" type="ORF">CDL15_Pgr010053</name>
</gene>
<feature type="domain" description="NB-ARC" evidence="4">
    <location>
        <begin position="289"/>
        <end position="416"/>
    </location>
</feature>
<comment type="caution">
    <text evidence="5">The sequence shown here is derived from an EMBL/GenBank/DDBJ whole genome shotgun (WGS) entry which is preliminary data.</text>
</comment>
<feature type="coiled-coil region" evidence="2">
    <location>
        <begin position="26"/>
        <end position="53"/>
    </location>
</feature>
<evidence type="ECO:0000259" key="4">
    <source>
        <dbReference type="Pfam" id="PF00931"/>
    </source>
</evidence>
<dbReference type="EMBL" id="MTKT01002370">
    <property type="protein sequence ID" value="OWM80075.1"/>
    <property type="molecule type" value="Genomic_DNA"/>
</dbReference>
<dbReference type="InterPro" id="IPR050905">
    <property type="entry name" value="Plant_NBS-LRR"/>
</dbReference>
<dbReference type="Gene3D" id="3.40.50.300">
    <property type="entry name" value="P-loop containing nucleotide triphosphate hydrolases"/>
    <property type="match status" value="1"/>
</dbReference>
<proteinExistence type="predicted"/>